<reference evidence="5" key="1">
    <citation type="journal article" date="2019" name="J. Bacteriol.">
        <title>A Mutagenic Screen Identifies a TonB-Dependent Receptor Required for the Lanthanide Metal Switch in the Type I Methanotroph 'Methylotuvimicrobium buryatense' 5GB1C.</title>
        <authorList>
            <person name="Groom J.D."/>
            <person name="Ford S.M."/>
            <person name="Pesesky M.W."/>
            <person name="Lidstrom M.E."/>
        </authorList>
    </citation>
    <scope>NUCLEOTIDE SEQUENCE [LARGE SCALE GENOMIC DNA]</scope>
    <source>
        <strain evidence="5">5GB1C</strain>
    </source>
</reference>
<keyword evidence="4" id="KW-0255">Endonuclease</keyword>
<dbReference type="SUPFAM" id="SSF56219">
    <property type="entry name" value="DNase I-like"/>
    <property type="match status" value="1"/>
</dbReference>
<keyword evidence="5" id="KW-1185">Reference proteome</keyword>
<evidence type="ECO:0000313" key="5">
    <source>
        <dbReference type="Proteomes" id="UP000305881"/>
    </source>
</evidence>
<accession>A0A4P9UPK4</accession>
<dbReference type="InterPro" id="IPR036691">
    <property type="entry name" value="Endo/exonu/phosph_ase_sf"/>
</dbReference>
<protein>
    <submittedName>
        <fullName evidence="4">Endonuclease</fullName>
    </submittedName>
</protein>
<feature type="transmembrane region" description="Helical" evidence="2">
    <location>
        <begin position="51"/>
        <end position="69"/>
    </location>
</feature>
<dbReference type="OrthoDB" id="9796594at2"/>
<gene>
    <name evidence="4" type="ORF">EQU24_14700</name>
</gene>
<feature type="domain" description="Endonuclease/exonuclease/phosphatase" evidence="3">
    <location>
        <begin position="121"/>
        <end position="348"/>
    </location>
</feature>
<dbReference type="GO" id="GO:0004519">
    <property type="term" value="F:endonuclease activity"/>
    <property type="evidence" value="ECO:0007669"/>
    <property type="project" value="UniProtKB-KW"/>
</dbReference>
<feature type="region of interest" description="Disordered" evidence="1">
    <location>
        <begin position="220"/>
        <end position="255"/>
    </location>
</feature>
<dbReference type="Pfam" id="PF03372">
    <property type="entry name" value="Exo_endo_phos"/>
    <property type="match status" value="1"/>
</dbReference>
<keyword evidence="2" id="KW-0472">Membrane</keyword>
<feature type="transmembrane region" description="Helical" evidence="2">
    <location>
        <begin position="12"/>
        <end position="31"/>
    </location>
</feature>
<evidence type="ECO:0000313" key="4">
    <source>
        <dbReference type="EMBL" id="QCW83352.1"/>
    </source>
</evidence>
<dbReference type="STRING" id="675511.GCA_000341735_00112"/>
<dbReference type="EMBL" id="CP035467">
    <property type="protein sequence ID" value="QCW83352.1"/>
    <property type="molecule type" value="Genomic_DNA"/>
</dbReference>
<name>A0A4P9UPK4_METBY</name>
<evidence type="ECO:0000256" key="2">
    <source>
        <dbReference type="SAM" id="Phobius"/>
    </source>
</evidence>
<dbReference type="RefSeq" id="WP_083877578.1">
    <property type="nucleotide sequence ID" value="NZ_CP035467.1"/>
</dbReference>
<keyword evidence="2" id="KW-1133">Transmembrane helix</keyword>
<dbReference type="AlphaFoldDB" id="A0A4P9UPK4"/>
<dbReference type="InterPro" id="IPR005135">
    <property type="entry name" value="Endo/exonuclease/phosphatase"/>
</dbReference>
<sequence>MPIIPEWKALYFLCRLAVGLLSLVLIFATAVPLLRSDAWWIRVFDFPRVQIAALIGLTLVGYAVLHLYGPLRPWEYALAAMVGLGLVWQLYSIAPYTAIYSKEMSDSHAVDDSNRISLLIFNVLSDNREVAALRDLIRDNDPDIILLSEPTQWWLEQLAGLEDDYPYTLFQPQKNHYGKLLYSRLELENPEIRFLIEPEIPSIRTKVRLRSGAVVTFYGVHPRPPGPKRADDGEDGGVEEEDEKENEDGEREDSDMRDAELMLVAKEVKELGDVPVIVAGDLNDVAWSHTTHLFQRIGGLLDPRVGRGLINTFDTKSRLLRFPLDHVFASRHFLLVELRRLPDIGSDHFPLFVVLDYDPGASVANEELKPNASDEQEADEAIDKGKSNG</sequence>
<feature type="compositionally biased region" description="Acidic residues" evidence="1">
    <location>
        <begin position="232"/>
        <end position="253"/>
    </location>
</feature>
<dbReference type="Proteomes" id="UP000305881">
    <property type="component" value="Chromosome"/>
</dbReference>
<evidence type="ECO:0000259" key="3">
    <source>
        <dbReference type="Pfam" id="PF03372"/>
    </source>
</evidence>
<keyword evidence="4" id="KW-0378">Hydrolase</keyword>
<proteinExistence type="predicted"/>
<dbReference type="Gene3D" id="3.60.10.10">
    <property type="entry name" value="Endonuclease/exonuclease/phosphatase"/>
    <property type="match status" value="1"/>
</dbReference>
<organism evidence="4 5">
    <name type="scientific">Methylotuvimicrobium buryatense</name>
    <name type="common">Methylomicrobium buryatense</name>
    <dbReference type="NCBI Taxonomy" id="95641"/>
    <lineage>
        <taxon>Bacteria</taxon>
        <taxon>Pseudomonadati</taxon>
        <taxon>Pseudomonadota</taxon>
        <taxon>Gammaproteobacteria</taxon>
        <taxon>Methylococcales</taxon>
        <taxon>Methylococcaceae</taxon>
        <taxon>Methylotuvimicrobium</taxon>
    </lineage>
</organism>
<keyword evidence="2" id="KW-0812">Transmembrane</keyword>
<dbReference type="KEGG" id="mbur:EQU24_14700"/>
<feature type="transmembrane region" description="Helical" evidence="2">
    <location>
        <begin position="76"/>
        <end position="94"/>
    </location>
</feature>
<feature type="region of interest" description="Disordered" evidence="1">
    <location>
        <begin position="365"/>
        <end position="389"/>
    </location>
</feature>
<evidence type="ECO:0000256" key="1">
    <source>
        <dbReference type="SAM" id="MobiDB-lite"/>
    </source>
</evidence>
<keyword evidence="4" id="KW-0540">Nuclease</keyword>